<dbReference type="GO" id="GO:0005524">
    <property type="term" value="F:ATP binding"/>
    <property type="evidence" value="ECO:0007669"/>
    <property type="project" value="UniProtKB-KW"/>
</dbReference>
<evidence type="ECO:0000313" key="2">
    <source>
        <dbReference type="Proteomes" id="UP000250991"/>
    </source>
</evidence>
<organism evidence="1 2">
    <name type="scientific">Escherichia coli</name>
    <dbReference type="NCBI Taxonomy" id="562"/>
    <lineage>
        <taxon>Bacteria</taxon>
        <taxon>Pseudomonadati</taxon>
        <taxon>Pseudomonadota</taxon>
        <taxon>Gammaproteobacteria</taxon>
        <taxon>Enterobacterales</taxon>
        <taxon>Enterobacteriaceae</taxon>
        <taxon>Escherichia</taxon>
    </lineage>
</organism>
<reference evidence="1 2" key="1">
    <citation type="submission" date="2018-06" db="EMBL/GenBank/DDBJ databases">
        <authorList>
            <consortium name="Pathogen Informatics"/>
            <person name="Doyle S."/>
        </authorList>
    </citation>
    <scope>NUCLEOTIDE SEQUENCE [LARGE SCALE GENOMIC DNA]</scope>
    <source>
        <strain evidence="1 2">NCTC8009</strain>
    </source>
</reference>
<keyword evidence="1" id="KW-0067">ATP-binding</keyword>
<evidence type="ECO:0000313" key="1">
    <source>
        <dbReference type="EMBL" id="SQD03113.1"/>
    </source>
</evidence>
<sequence length="35" mass="4021">MTRIHRLLGRTIVLVTHDIDEALRLAEHLVLDGSR</sequence>
<accession>A0A2X3K4X6</accession>
<gene>
    <name evidence="1" type="ORF">NCTC8009_03590</name>
</gene>
<name>A0A2X3K4X6_ECOLX</name>
<dbReference type="AlphaFoldDB" id="A0A2X3K4X6"/>
<keyword evidence="1" id="KW-0547">Nucleotide-binding</keyword>
<dbReference type="Proteomes" id="UP000250991">
    <property type="component" value="Unassembled WGS sequence"/>
</dbReference>
<protein>
    <submittedName>
        <fullName evidence="1">ABC transporter ATP-binding protein</fullName>
    </submittedName>
</protein>
<proteinExistence type="predicted"/>
<dbReference type="EMBL" id="UARW01000010">
    <property type="protein sequence ID" value="SQD03113.1"/>
    <property type="molecule type" value="Genomic_DNA"/>
</dbReference>